<protein>
    <recommendedName>
        <fullName evidence="1">BAAT/Acyl-CoA thioester hydrolase C-terminal domain-containing protein</fullName>
    </recommendedName>
</protein>
<sequence length="296" mass="33521">MNKFSIELDGFCGTLFTAERAFNKNKVVIFAGSADGGYTSSKIMAELFSKNGINSLALDYSGCGNNTQKFENIPLEYAEKAALKMRRMGFTKIGIWGFAEGAVYALAAASFFHDISCVIALAPLHHFICGKINPSKVLRKKLIPVSAFSLAGQPLPFFIPPKINKFKLAVQMLFARKIPTADIYREAMLSASQASVIPVEHIKGQVLLISSDEDSIWPSKYSSEQIINRLGENHFRFKKEHLAYHFCSRYLLPFNLAGVRLKKKLKYFKIERRNFKNCNKTRIEAFNRILEWLKAW</sequence>
<reference evidence="2 3" key="1">
    <citation type="submission" date="2020-09" db="EMBL/GenBank/DDBJ databases">
        <title>Characterization of Treponema spp. from bovine digital dermatitis in Korea.</title>
        <authorList>
            <person name="Espiritu H.M."/>
            <person name="Cho Y.I."/>
            <person name="Mamuad L."/>
        </authorList>
    </citation>
    <scope>NUCLEOTIDE SEQUENCE [LARGE SCALE GENOMIC DNA]</scope>
    <source>
        <strain evidence="2 3">KS1</strain>
    </source>
</reference>
<dbReference type="Pfam" id="PF08840">
    <property type="entry name" value="BAAT_C"/>
    <property type="match status" value="1"/>
</dbReference>
<dbReference type="PANTHER" id="PTHR10824:SF4">
    <property type="entry name" value="ACYL-COENZYME A THIOESTERASE 1-LIKE"/>
    <property type="match status" value="1"/>
</dbReference>
<dbReference type="AlphaFoldDB" id="A0A7S7AW92"/>
<dbReference type="Gene3D" id="3.40.50.1820">
    <property type="entry name" value="alpha/beta hydrolase"/>
    <property type="match status" value="1"/>
</dbReference>
<dbReference type="InterPro" id="IPR014940">
    <property type="entry name" value="BAAT_C"/>
</dbReference>
<dbReference type="InterPro" id="IPR029058">
    <property type="entry name" value="AB_hydrolase_fold"/>
</dbReference>
<accession>A0A7S7AW92</accession>
<organism evidence="2 3">
    <name type="scientific">Treponema pedis</name>
    <dbReference type="NCBI Taxonomy" id="409322"/>
    <lineage>
        <taxon>Bacteria</taxon>
        <taxon>Pseudomonadati</taxon>
        <taxon>Spirochaetota</taxon>
        <taxon>Spirochaetia</taxon>
        <taxon>Spirochaetales</taxon>
        <taxon>Treponemataceae</taxon>
        <taxon>Treponema</taxon>
    </lineage>
</organism>
<dbReference type="EMBL" id="CP061839">
    <property type="protein sequence ID" value="QOW60652.1"/>
    <property type="molecule type" value="Genomic_DNA"/>
</dbReference>
<dbReference type="Proteomes" id="UP000593915">
    <property type="component" value="Chromosome"/>
</dbReference>
<proteinExistence type="predicted"/>
<feature type="domain" description="BAAT/Acyl-CoA thioester hydrolase C-terminal" evidence="1">
    <location>
        <begin position="73"/>
        <end position="245"/>
    </location>
</feature>
<dbReference type="GeneID" id="301091213"/>
<evidence type="ECO:0000259" key="1">
    <source>
        <dbReference type="Pfam" id="PF08840"/>
    </source>
</evidence>
<name>A0A7S7AW92_9SPIR</name>
<evidence type="ECO:0000313" key="3">
    <source>
        <dbReference type="Proteomes" id="UP000593915"/>
    </source>
</evidence>
<dbReference type="SUPFAM" id="SSF53474">
    <property type="entry name" value="alpha/beta-Hydrolases"/>
    <property type="match status" value="1"/>
</dbReference>
<dbReference type="RefSeq" id="WP_020964379.1">
    <property type="nucleotide sequence ID" value="NZ_CP045670.1"/>
</dbReference>
<gene>
    <name evidence="2" type="ORF">IFE08_12750</name>
</gene>
<dbReference type="PANTHER" id="PTHR10824">
    <property type="entry name" value="ACYL-COENZYME A THIOESTERASE-RELATED"/>
    <property type="match status" value="1"/>
</dbReference>
<evidence type="ECO:0000313" key="2">
    <source>
        <dbReference type="EMBL" id="QOW60652.1"/>
    </source>
</evidence>
<dbReference type="GO" id="GO:0006631">
    <property type="term" value="P:fatty acid metabolic process"/>
    <property type="evidence" value="ECO:0007669"/>
    <property type="project" value="TreeGrafter"/>
</dbReference>
<dbReference type="GO" id="GO:0006637">
    <property type="term" value="P:acyl-CoA metabolic process"/>
    <property type="evidence" value="ECO:0007669"/>
    <property type="project" value="TreeGrafter"/>
</dbReference>
<dbReference type="GO" id="GO:0047617">
    <property type="term" value="F:fatty acyl-CoA hydrolase activity"/>
    <property type="evidence" value="ECO:0007669"/>
    <property type="project" value="TreeGrafter"/>
</dbReference>